<dbReference type="PANTHER" id="PTHR36510:SF1">
    <property type="entry name" value="GLUTAMATE--CYSTEINE LIGASE 2-RELATED"/>
    <property type="match status" value="1"/>
</dbReference>
<gene>
    <name evidence="6" type="ORF">OJ962_00995</name>
</gene>
<dbReference type="GO" id="GO:0016874">
    <property type="term" value="F:ligase activity"/>
    <property type="evidence" value="ECO:0007669"/>
    <property type="project" value="UniProtKB-KW"/>
</dbReference>
<evidence type="ECO:0000256" key="5">
    <source>
        <dbReference type="HAMAP-Rule" id="MF_01609"/>
    </source>
</evidence>
<dbReference type="InterPro" id="IPR006336">
    <property type="entry name" value="GCS2"/>
</dbReference>
<evidence type="ECO:0000256" key="3">
    <source>
        <dbReference type="ARBA" id="ARBA00022840"/>
    </source>
</evidence>
<keyword evidence="7" id="KW-1185">Reference proteome</keyword>
<dbReference type="InterPro" id="IPR050141">
    <property type="entry name" value="GCL_type2/YbdK_subfam"/>
</dbReference>
<protein>
    <recommendedName>
        <fullName evidence="5">Putative glutamate--cysteine ligase 2</fullName>
        <ecNumber evidence="5">6.3.2.2</ecNumber>
    </recommendedName>
    <alternativeName>
        <fullName evidence="5">Gamma-glutamylcysteine synthetase 2</fullName>
        <shortName evidence="5">GCS 2</shortName>
        <shortName evidence="5">Gamma-GCS 2</shortName>
    </alternativeName>
</protein>
<evidence type="ECO:0000313" key="6">
    <source>
        <dbReference type="EMBL" id="MDA0136056.1"/>
    </source>
</evidence>
<dbReference type="RefSeq" id="WP_202954663.1">
    <property type="nucleotide sequence ID" value="NZ_JAPCID010000001.1"/>
</dbReference>
<keyword evidence="3 5" id="KW-0067">ATP-binding</keyword>
<dbReference type="InterPro" id="IPR011793">
    <property type="entry name" value="YbdK"/>
</dbReference>
<dbReference type="Proteomes" id="UP001147700">
    <property type="component" value="Unassembled WGS sequence"/>
</dbReference>
<dbReference type="EMBL" id="JAPCID010000001">
    <property type="protein sequence ID" value="MDA0136056.1"/>
    <property type="molecule type" value="Genomic_DNA"/>
</dbReference>
<dbReference type="PANTHER" id="PTHR36510">
    <property type="entry name" value="GLUTAMATE--CYSTEINE LIGASE 2-RELATED"/>
    <property type="match status" value="1"/>
</dbReference>
<comment type="catalytic activity">
    <reaction evidence="4 5">
        <text>L-cysteine + L-glutamate + ATP = gamma-L-glutamyl-L-cysteine + ADP + phosphate + H(+)</text>
        <dbReference type="Rhea" id="RHEA:13285"/>
        <dbReference type="ChEBI" id="CHEBI:15378"/>
        <dbReference type="ChEBI" id="CHEBI:29985"/>
        <dbReference type="ChEBI" id="CHEBI:30616"/>
        <dbReference type="ChEBI" id="CHEBI:35235"/>
        <dbReference type="ChEBI" id="CHEBI:43474"/>
        <dbReference type="ChEBI" id="CHEBI:58173"/>
        <dbReference type="ChEBI" id="CHEBI:456216"/>
        <dbReference type="EC" id="6.3.2.2"/>
    </reaction>
</comment>
<dbReference type="EC" id="6.3.2.2" evidence="5"/>
<dbReference type="Pfam" id="PF04107">
    <property type="entry name" value="GCS2"/>
    <property type="match status" value="1"/>
</dbReference>
<evidence type="ECO:0000256" key="1">
    <source>
        <dbReference type="ARBA" id="ARBA00022598"/>
    </source>
</evidence>
<sequence length="368" mass="39932">MEHRFGRRPGFPLGIEEELLLVDAETFRPANIASDLVGLLDPPAGVIMNDLYEALIECSTPVVASAAEGMDALASLRELIRGTGAAFIGGGLHPHVAFGDVVHVETDRYQDIRREMRGLVSRTPTAALHVHVGMPDPETAIDVCNRMRAYLPLLQALAAHSPFWFGHDSGLASARSTLFRSFPRSTIPPTFAGWEHYQDVVQWCVETAEAPDYTYLWWDIRPSPRLGTIEVRAMDAQSRLESATGIAALVHALAVACANGEEEAAPPTEGIMESSFRAARDGLDATVWWRGAIRPMREVGADALALARGYASELHGEDALEEVERILRDGGGADRMRAAHAAGGMHEVLSRLAAESWGYSSTQTTLPS</sequence>
<comment type="caution">
    <text evidence="6">The sequence shown here is derived from an EMBL/GenBank/DDBJ whole genome shotgun (WGS) entry which is preliminary data.</text>
</comment>
<name>A0ABT4RCE4_9ACTN</name>
<reference evidence="6" key="1">
    <citation type="submission" date="2022-10" db="EMBL/GenBank/DDBJ databases">
        <title>The WGS of Solirubrobacter sp. CPCC 204708.</title>
        <authorList>
            <person name="Jiang Z."/>
        </authorList>
    </citation>
    <scope>NUCLEOTIDE SEQUENCE</scope>
    <source>
        <strain evidence="6">CPCC 204708</strain>
    </source>
</reference>
<evidence type="ECO:0000313" key="7">
    <source>
        <dbReference type="Proteomes" id="UP001147700"/>
    </source>
</evidence>
<evidence type="ECO:0000256" key="4">
    <source>
        <dbReference type="ARBA" id="ARBA00048819"/>
    </source>
</evidence>
<dbReference type="NCBIfam" id="TIGR02050">
    <property type="entry name" value="gshA_cyan_rel"/>
    <property type="match status" value="1"/>
</dbReference>
<keyword evidence="1 5" id="KW-0436">Ligase</keyword>
<comment type="similarity">
    <text evidence="5">Belongs to the glutamate--cysteine ligase type 2 family. YbdK subfamily.</text>
</comment>
<proteinExistence type="inferred from homology"/>
<dbReference type="SUPFAM" id="SSF55931">
    <property type="entry name" value="Glutamine synthetase/guanido kinase"/>
    <property type="match status" value="1"/>
</dbReference>
<dbReference type="HAMAP" id="MF_01609">
    <property type="entry name" value="Glu_cys_ligase_2"/>
    <property type="match status" value="1"/>
</dbReference>
<organism evidence="6 7">
    <name type="scientific">Solirubrobacter deserti</name>
    <dbReference type="NCBI Taxonomy" id="2282478"/>
    <lineage>
        <taxon>Bacteria</taxon>
        <taxon>Bacillati</taxon>
        <taxon>Actinomycetota</taxon>
        <taxon>Thermoleophilia</taxon>
        <taxon>Solirubrobacterales</taxon>
        <taxon>Solirubrobacteraceae</taxon>
        <taxon>Solirubrobacter</taxon>
    </lineage>
</organism>
<evidence type="ECO:0000256" key="2">
    <source>
        <dbReference type="ARBA" id="ARBA00022741"/>
    </source>
</evidence>
<dbReference type="Gene3D" id="3.30.590.20">
    <property type="match status" value="1"/>
</dbReference>
<accession>A0ABT4RCE4</accession>
<keyword evidence="2 5" id="KW-0547">Nucleotide-binding</keyword>
<dbReference type="InterPro" id="IPR014746">
    <property type="entry name" value="Gln_synth/guanido_kin_cat_dom"/>
</dbReference>
<comment type="function">
    <text evidence="5">ATP-dependent carboxylate-amine ligase which exhibits weak glutamate--cysteine ligase activity.</text>
</comment>